<keyword evidence="2 4" id="KW-0378">Hydrolase</keyword>
<keyword evidence="5" id="KW-1185">Reference proteome</keyword>
<evidence type="ECO:0000313" key="4">
    <source>
        <dbReference type="EMBL" id="MBB6057873.1"/>
    </source>
</evidence>
<protein>
    <submittedName>
        <fullName evidence="4">Acyl-CoA thioesterase</fullName>
        <ecNumber evidence="4">3.1.2.-</ecNumber>
    </submittedName>
</protein>
<dbReference type="InterPro" id="IPR003736">
    <property type="entry name" value="PAAI_dom"/>
</dbReference>
<proteinExistence type="inferred from homology"/>
<dbReference type="InterPro" id="IPR039298">
    <property type="entry name" value="ACOT13"/>
</dbReference>
<dbReference type="EC" id="3.1.2.-" evidence="4"/>
<dbReference type="Proteomes" id="UP000532746">
    <property type="component" value="Unassembled WGS sequence"/>
</dbReference>
<evidence type="ECO:0000256" key="2">
    <source>
        <dbReference type="ARBA" id="ARBA00022801"/>
    </source>
</evidence>
<feature type="domain" description="Thioesterase" evidence="3">
    <location>
        <begin position="51"/>
        <end position="119"/>
    </location>
</feature>
<dbReference type="RefSeq" id="WP_183401937.1">
    <property type="nucleotide sequence ID" value="NZ_JACHGG010000001.1"/>
</dbReference>
<name>A0A7W9SZH9_9BACT</name>
<dbReference type="PANTHER" id="PTHR21660:SF1">
    <property type="entry name" value="ACYL-COENZYME A THIOESTERASE 13"/>
    <property type="match status" value="1"/>
</dbReference>
<evidence type="ECO:0000256" key="1">
    <source>
        <dbReference type="ARBA" id="ARBA00008324"/>
    </source>
</evidence>
<dbReference type="Gene3D" id="3.10.129.10">
    <property type="entry name" value="Hotdog Thioesterase"/>
    <property type="match status" value="1"/>
</dbReference>
<dbReference type="AlphaFoldDB" id="A0A7W9SZH9"/>
<dbReference type="EMBL" id="JACHGG010000001">
    <property type="protein sequence ID" value="MBB6057873.1"/>
    <property type="molecule type" value="Genomic_DNA"/>
</dbReference>
<accession>A0A7W9SZH9</accession>
<dbReference type="Pfam" id="PF03061">
    <property type="entry name" value="4HBT"/>
    <property type="match status" value="1"/>
</dbReference>
<sequence length="160" mass="17343">MQPIPNVPALVALYNQMNQYGRTNGMELTVTQPGDVRYTMTIRDEHLSSPGTCHGGVLAGLMDATLGAAALSLAFTAAELVSTVEFKINYLAPVRLHDELVAHGVVEHSGKTLVVSSAFITCPARNNLVVARGMGTFNRYPATKRDFHDLLFPSEGRENE</sequence>
<comment type="similarity">
    <text evidence="1">Belongs to the thioesterase PaaI family.</text>
</comment>
<dbReference type="GO" id="GO:0047617">
    <property type="term" value="F:fatty acyl-CoA hydrolase activity"/>
    <property type="evidence" value="ECO:0007669"/>
    <property type="project" value="InterPro"/>
</dbReference>
<evidence type="ECO:0000259" key="3">
    <source>
        <dbReference type="Pfam" id="PF03061"/>
    </source>
</evidence>
<reference evidence="4 5" key="1">
    <citation type="submission" date="2020-08" db="EMBL/GenBank/DDBJ databases">
        <title>Genomic Encyclopedia of Type Strains, Phase IV (KMG-IV): sequencing the most valuable type-strain genomes for metagenomic binning, comparative biology and taxonomic classification.</title>
        <authorList>
            <person name="Goeker M."/>
        </authorList>
    </citation>
    <scope>NUCLEOTIDE SEQUENCE [LARGE SCALE GENOMIC DNA]</scope>
    <source>
        <strain evidence="4 5">DSM 26718</strain>
    </source>
</reference>
<dbReference type="InterPro" id="IPR006683">
    <property type="entry name" value="Thioestr_dom"/>
</dbReference>
<dbReference type="SUPFAM" id="SSF54637">
    <property type="entry name" value="Thioesterase/thiol ester dehydrase-isomerase"/>
    <property type="match status" value="1"/>
</dbReference>
<dbReference type="PANTHER" id="PTHR21660">
    <property type="entry name" value="THIOESTERASE SUPERFAMILY MEMBER-RELATED"/>
    <property type="match status" value="1"/>
</dbReference>
<dbReference type="InterPro" id="IPR029069">
    <property type="entry name" value="HotDog_dom_sf"/>
</dbReference>
<organism evidence="4 5">
    <name type="scientific">Hymenobacter luteus</name>
    <dbReference type="NCBI Taxonomy" id="1411122"/>
    <lineage>
        <taxon>Bacteria</taxon>
        <taxon>Pseudomonadati</taxon>
        <taxon>Bacteroidota</taxon>
        <taxon>Cytophagia</taxon>
        <taxon>Cytophagales</taxon>
        <taxon>Hymenobacteraceae</taxon>
        <taxon>Hymenobacter</taxon>
    </lineage>
</organism>
<dbReference type="NCBIfam" id="TIGR00369">
    <property type="entry name" value="unchar_dom_1"/>
    <property type="match status" value="1"/>
</dbReference>
<dbReference type="CDD" id="cd03443">
    <property type="entry name" value="PaaI_thioesterase"/>
    <property type="match status" value="1"/>
</dbReference>
<gene>
    <name evidence="4" type="ORF">HNQ93_000703</name>
</gene>
<evidence type="ECO:0000313" key="5">
    <source>
        <dbReference type="Proteomes" id="UP000532746"/>
    </source>
</evidence>
<comment type="caution">
    <text evidence="4">The sequence shown here is derived from an EMBL/GenBank/DDBJ whole genome shotgun (WGS) entry which is preliminary data.</text>
</comment>